<keyword evidence="6 8" id="KW-0808">Transferase</keyword>
<evidence type="ECO:0000256" key="5">
    <source>
        <dbReference type="ARBA" id="ARBA00022490"/>
    </source>
</evidence>
<dbReference type="FunCoup" id="C1FAE6">
    <property type="interactions" value="385"/>
</dbReference>
<evidence type="ECO:0000256" key="4">
    <source>
        <dbReference type="ARBA" id="ARBA00010499"/>
    </source>
</evidence>
<reference evidence="10 11" key="1">
    <citation type="journal article" date="2009" name="Appl. Environ. Microbiol.">
        <title>Three genomes from the phylum Acidobacteria provide insight into the lifestyles of these microorganisms in soils.</title>
        <authorList>
            <person name="Ward N.L."/>
            <person name="Challacombe J.F."/>
            <person name="Janssen P.H."/>
            <person name="Henrissat B."/>
            <person name="Coutinho P.M."/>
            <person name="Wu M."/>
            <person name="Xie G."/>
            <person name="Haft D.H."/>
            <person name="Sait M."/>
            <person name="Badger J."/>
            <person name="Barabote R.D."/>
            <person name="Bradley B."/>
            <person name="Brettin T.S."/>
            <person name="Brinkac L.M."/>
            <person name="Bruce D."/>
            <person name="Creasy T."/>
            <person name="Daugherty S.C."/>
            <person name="Davidsen T.M."/>
            <person name="DeBoy R.T."/>
            <person name="Detter J.C."/>
            <person name="Dodson R.J."/>
            <person name="Durkin A.S."/>
            <person name="Ganapathy A."/>
            <person name="Gwinn-Giglio M."/>
            <person name="Han C.S."/>
            <person name="Khouri H."/>
            <person name="Kiss H."/>
            <person name="Kothari S.P."/>
            <person name="Madupu R."/>
            <person name="Nelson K.E."/>
            <person name="Nelson W.C."/>
            <person name="Paulsen I."/>
            <person name="Penn K."/>
            <person name="Ren Q."/>
            <person name="Rosovitz M.J."/>
            <person name="Selengut J.D."/>
            <person name="Shrivastava S."/>
            <person name="Sullivan S.A."/>
            <person name="Tapia R."/>
            <person name="Thompson L.S."/>
            <person name="Watkins K.L."/>
            <person name="Yang Q."/>
            <person name="Yu C."/>
            <person name="Zafar N."/>
            <person name="Zhou L."/>
            <person name="Kuske C.R."/>
        </authorList>
    </citation>
    <scope>NUCLEOTIDE SEQUENCE [LARGE SCALE GENOMIC DNA]</scope>
    <source>
        <strain evidence="11">ATCC 51196 / DSM 11244 / BCRC 80197 / JCM 7670 / NBRC 15755 / NCIMB 13165 / 161</strain>
    </source>
</reference>
<dbReference type="InParanoid" id="C1FAE6"/>
<comment type="pathway">
    <text evidence="3 8">Carbohydrate biosynthesis; 3-deoxy-D-manno-octulosonate biosynthesis; 3-deoxy-D-manno-octulosonate from D-ribulose 5-phosphate: step 2/3.</text>
</comment>
<comment type="pathway">
    <text evidence="2 8">Bacterial outer membrane biogenesis; lipopolysaccharide biosynthesis.</text>
</comment>
<dbReference type="EMBL" id="CP001472">
    <property type="protein sequence ID" value="ACO31549.1"/>
    <property type="molecule type" value="Genomic_DNA"/>
</dbReference>
<keyword evidence="11" id="KW-1185">Reference proteome</keyword>
<evidence type="ECO:0000256" key="3">
    <source>
        <dbReference type="ARBA" id="ARBA00004845"/>
    </source>
</evidence>
<dbReference type="STRING" id="240015.ACP_2344"/>
<dbReference type="InterPro" id="IPR006218">
    <property type="entry name" value="DAHP1/KDSA"/>
</dbReference>
<dbReference type="SUPFAM" id="SSF51569">
    <property type="entry name" value="Aldolase"/>
    <property type="match status" value="1"/>
</dbReference>
<protein>
    <recommendedName>
        <fullName evidence="8">2-dehydro-3-deoxyphosphooctonate aldolase</fullName>
        <ecNumber evidence="8">2.5.1.55</ecNumber>
    </recommendedName>
    <alternativeName>
        <fullName evidence="8">3-deoxy-D-manno-octulosonic acid 8-phosphate synthase</fullName>
    </alternativeName>
    <alternativeName>
        <fullName evidence="8">KDO-8-phosphate synthase</fullName>
        <shortName evidence="8">KDO 8-P synthase</shortName>
        <shortName evidence="8">KDOPS</shortName>
    </alternativeName>
    <alternativeName>
        <fullName evidence="8">Phospho-2-dehydro-3-deoxyoctonate aldolase</fullName>
    </alternativeName>
</protein>
<proteinExistence type="inferred from homology"/>
<evidence type="ECO:0000256" key="7">
    <source>
        <dbReference type="ARBA" id="ARBA00049112"/>
    </source>
</evidence>
<evidence type="ECO:0000313" key="11">
    <source>
        <dbReference type="Proteomes" id="UP000002207"/>
    </source>
</evidence>
<sequence length="294" mass="31065">MGGFASRSGSTCVRSRACDSIQAVNQPFSIGPVPVGSGQLFLIAGPCVIESEAHARKMADAIQRITADLGVPYIFKASYDKANRTSVTSFRGPGLVEGTRILKTIQQQHGLPVLTDVHEPGHCAVAAEGVDVLQIPAFLCRQTDLLVAAANTGRAVNVKKGQFVAPWDMQHAVGKLESTGNPRFFLTERGASFGYNNLVVDMRSLGIMRKMAPVVFDGTHSVQIPSGSNGVSGGQPEFIPLLTRAAVAAGVDGLFLEVHDNPAEAKSDGANALHLDRLRPLLENLLAIHAAAHG</sequence>
<dbReference type="EC" id="2.5.1.55" evidence="8"/>
<evidence type="ECO:0000313" key="10">
    <source>
        <dbReference type="EMBL" id="ACO31549.1"/>
    </source>
</evidence>
<keyword evidence="5 8" id="KW-0963">Cytoplasm</keyword>
<dbReference type="Proteomes" id="UP000002207">
    <property type="component" value="Chromosome"/>
</dbReference>
<dbReference type="InterPro" id="IPR013785">
    <property type="entry name" value="Aldolase_TIM"/>
</dbReference>
<feature type="domain" description="DAHP synthetase I/KDSA" evidence="9">
    <location>
        <begin position="34"/>
        <end position="279"/>
    </location>
</feature>
<dbReference type="NCBIfam" id="NF003543">
    <property type="entry name" value="PRK05198.1"/>
    <property type="match status" value="1"/>
</dbReference>
<evidence type="ECO:0000256" key="6">
    <source>
        <dbReference type="ARBA" id="ARBA00022679"/>
    </source>
</evidence>
<dbReference type="AlphaFoldDB" id="C1FAE6"/>
<comment type="similarity">
    <text evidence="4 8">Belongs to the KdsA family.</text>
</comment>
<evidence type="ECO:0000256" key="1">
    <source>
        <dbReference type="ARBA" id="ARBA00004496"/>
    </source>
</evidence>
<dbReference type="eggNOG" id="COG2877">
    <property type="taxonomic scope" value="Bacteria"/>
</dbReference>
<evidence type="ECO:0000256" key="2">
    <source>
        <dbReference type="ARBA" id="ARBA00004756"/>
    </source>
</evidence>
<accession>C1FAE6</accession>
<dbReference type="GO" id="GO:0008676">
    <property type="term" value="F:3-deoxy-8-phosphooctulonate synthase activity"/>
    <property type="evidence" value="ECO:0007669"/>
    <property type="project" value="UniProtKB-UniRule"/>
</dbReference>
<dbReference type="PANTHER" id="PTHR21057">
    <property type="entry name" value="PHOSPHO-2-DEHYDRO-3-DEOXYHEPTONATE ALDOLASE"/>
    <property type="match status" value="1"/>
</dbReference>
<dbReference type="InterPro" id="IPR006269">
    <property type="entry name" value="KDO8P_synthase"/>
</dbReference>
<dbReference type="GO" id="GO:0005737">
    <property type="term" value="C:cytoplasm"/>
    <property type="evidence" value="ECO:0007669"/>
    <property type="project" value="UniProtKB-SubCell"/>
</dbReference>
<keyword evidence="8" id="KW-0448">Lipopolysaccharide biosynthesis</keyword>
<dbReference type="KEGG" id="aca:ACP_2344"/>
<dbReference type="GO" id="GO:0019294">
    <property type="term" value="P:keto-3-deoxy-D-manno-octulosonic acid biosynthetic process"/>
    <property type="evidence" value="ECO:0007669"/>
    <property type="project" value="UniProtKB-UniRule"/>
</dbReference>
<dbReference type="HOGENOM" id="CLU_036666_0_0_0"/>
<dbReference type="UniPathway" id="UPA00357">
    <property type="reaction ID" value="UER00474"/>
</dbReference>
<dbReference type="Pfam" id="PF00793">
    <property type="entry name" value="DAHP_synth_1"/>
    <property type="match status" value="1"/>
</dbReference>
<dbReference type="NCBIfam" id="TIGR01362">
    <property type="entry name" value="KDO8P_synth"/>
    <property type="match status" value="1"/>
</dbReference>
<evidence type="ECO:0000259" key="9">
    <source>
        <dbReference type="Pfam" id="PF00793"/>
    </source>
</evidence>
<comment type="subcellular location">
    <subcellularLocation>
        <location evidence="1 8">Cytoplasm</location>
    </subcellularLocation>
</comment>
<evidence type="ECO:0000256" key="8">
    <source>
        <dbReference type="HAMAP-Rule" id="MF_00056"/>
    </source>
</evidence>
<comment type="catalytic activity">
    <reaction evidence="7 8">
        <text>D-arabinose 5-phosphate + phosphoenolpyruvate + H2O = 3-deoxy-alpha-D-manno-2-octulosonate-8-phosphate + phosphate</text>
        <dbReference type="Rhea" id="RHEA:14053"/>
        <dbReference type="ChEBI" id="CHEBI:15377"/>
        <dbReference type="ChEBI" id="CHEBI:43474"/>
        <dbReference type="ChEBI" id="CHEBI:57693"/>
        <dbReference type="ChEBI" id="CHEBI:58702"/>
        <dbReference type="ChEBI" id="CHEBI:85985"/>
        <dbReference type="EC" id="2.5.1.55"/>
    </reaction>
</comment>
<name>C1FAE6_ACIC5</name>
<dbReference type="UniPathway" id="UPA00030"/>
<dbReference type="HAMAP" id="MF_00056">
    <property type="entry name" value="KDO8P_synth"/>
    <property type="match status" value="1"/>
</dbReference>
<organism evidence="10 11">
    <name type="scientific">Acidobacterium capsulatum (strain ATCC 51196 / DSM 11244 / BCRC 80197 / JCM 7670 / NBRC 15755 / NCIMB 13165 / 161)</name>
    <dbReference type="NCBI Taxonomy" id="240015"/>
    <lineage>
        <taxon>Bacteria</taxon>
        <taxon>Pseudomonadati</taxon>
        <taxon>Acidobacteriota</taxon>
        <taxon>Terriglobia</taxon>
        <taxon>Terriglobales</taxon>
        <taxon>Acidobacteriaceae</taxon>
        <taxon>Acidobacterium</taxon>
    </lineage>
</organism>
<gene>
    <name evidence="8 10" type="primary">kdsA</name>
    <name evidence="10" type="ordered locus">ACP_2344</name>
</gene>
<dbReference type="Gene3D" id="3.20.20.70">
    <property type="entry name" value="Aldolase class I"/>
    <property type="match status" value="1"/>
</dbReference>